<name>B9TD17_RICCO</name>
<evidence type="ECO:0000313" key="2">
    <source>
        <dbReference type="EMBL" id="EEF26248.1"/>
    </source>
</evidence>
<reference evidence="3" key="1">
    <citation type="journal article" date="2010" name="Nat. Biotechnol.">
        <title>Draft genome sequence of the oilseed species Ricinus communis.</title>
        <authorList>
            <person name="Chan A.P."/>
            <person name="Crabtree J."/>
            <person name="Zhao Q."/>
            <person name="Lorenzi H."/>
            <person name="Orvis J."/>
            <person name="Puiu D."/>
            <person name="Melake-Berhan A."/>
            <person name="Jones K.M."/>
            <person name="Redman J."/>
            <person name="Chen G."/>
            <person name="Cahoon E.B."/>
            <person name="Gedil M."/>
            <person name="Stanke M."/>
            <person name="Haas B.J."/>
            <person name="Wortman J.R."/>
            <person name="Fraser-Liggett C.M."/>
            <person name="Ravel J."/>
            <person name="Rabinowicz P.D."/>
        </authorList>
    </citation>
    <scope>NUCLEOTIDE SEQUENCE [LARGE SCALE GENOMIC DNA]</scope>
    <source>
        <strain evidence="3">cv. Hale</strain>
    </source>
</reference>
<keyword evidence="1" id="KW-0732">Signal</keyword>
<dbReference type="InParanoid" id="B9TD17"/>
<evidence type="ECO:0000313" key="3">
    <source>
        <dbReference type="Proteomes" id="UP000008311"/>
    </source>
</evidence>
<organism evidence="2 3">
    <name type="scientific">Ricinus communis</name>
    <name type="common">Castor bean</name>
    <dbReference type="NCBI Taxonomy" id="3988"/>
    <lineage>
        <taxon>Eukaryota</taxon>
        <taxon>Viridiplantae</taxon>
        <taxon>Streptophyta</taxon>
        <taxon>Embryophyta</taxon>
        <taxon>Tracheophyta</taxon>
        <taxon>Spermatophyta</taxon>
        <taxon>Magnoliopsida</taxon>
        <taxon>eudicotyledons</taxon>
        <taxon>Gunneridae</taxon>
        <taxon>Pentapetalae</taxon>
        <taxon>rosids</taxon>
        <taxon>fabids</taxon>
        <taxon>Malpighiales</taxon>
        <taxon>Euphorbiaceae</taxon>
        <taxon>Acalyphoideae</taxon>
        <taxon>Acalypheae</taxon>
        <taxon>Ricinus</taxon>
    </lineage>
</organism>
<evidence type="ECO:0008006" key="4">
    <source>
        <dbReference type="Google" id="ProtNLM"/>
    </source>
</evidence>
<keyword evidence="3" id="KW-1185">Reference proteome</keyword>
<sequence length="179" mass="19367">MSRYLLALLMCGASVAAHAASCEVDRARALALDEQQFDQDMSGGWRALADKPGCNLAAADLLRDYRKAHGNEAGILYWHEGQLRAFAGQSAQAIVLMDKSHKPVAEDRAGWNPYVDATIAFLRKDRVALDKAHAALAAVAPPAGKDVPPVVNGMMEVSMADGQTMKIRWPPNIDVVEGW</sequence>
<dbReference type="AlphaFoldDB" id="B9TD17"/>
<feature type="chain" id="PRO_5002890148" description="Lipoprotein" evidence="1">
    <location>
        <begin position="20"/>
        <end position="179"/>
    </location>
</feature>
<proteinExistence type="predicted"/>
<dbReference type="Proteomes" id="UP000008311">
    <property type="component" value="Unassembled WGS sequence"/>
</dbReference>
<accession>B9TD17</accession>
<evidence type="ECO:0000256" key="1">
    <source>
        <dbReference type="SAM" id="SignalP"/>
    </source>
</evidence>
<gene>
    <name evidence="2" type="ORF">RCOM_1811050</name>
</gene>
<feature type="signal peptide" evidence="1">
    <location>
        <begin position="1"/>
        <end position="19"/>
    </location>
</feature>
<protein>
    <recommendedName>
        <fullName evidence="4">Lipoprotein</fullName>
    </recommendedName>
</protein>
<dbReference type="EMBL" id="EQ977808">
    <property type="protein sequence ID" value="EEF26248.1"/>
    <property type="molecule type" value="Genomic_DNA"/>
</dbReference>